<evidence type="ECO:0000313" key="2">
    <source>
        <dbReference type="Proteomes" id="UP000015354"/>
    </source>
</evidence>
<name>S9UP87_9TRYP</name>
<evidence type="ECO:0000313" key="1">
    <source>
        <dbReference type="EMBL" id="EPY32687.1"/>
    </source>
</evidence>
<accession>S9UP87</accession>
<dbReference type="Proteomes" id="UP000015354">
    <property type="component" value="Unassembled WGS sequence"/>
</dbReference>
<comment type="caution">
    <text evidence="1">The sequence shown here is derived from an EMBL/GenBank/DDBJ whole genome shotgun (WGS) entry which is preliminary data.</text>
</comment>
<gene>
    <name evidence="1" type="ORF">STCU_02750</name>
</gene>
<sequence>MWRPVRTERADGQPRAGEGLALDQVCGDAEPLAELAHLVLVVVAERFDDLARVAQLAHDSGVVVVCLDGVCHLTGVGGPRLDEIRPQRPLGQQQVVHVEVELLNRLVANRHERVANDGALLLRVRRLAQLLRLVRRASALRGHLRRRLRKVVRGVDQVHVHAGVLEGRDHLPALVESHKAVVDVDAHHALWAERLEQQHSADRTVHAAGGEAEDLLVVRRSLLDEAQRHLLAVLHREGEAAAADGQEVLENHLPVYGELHFGVELKTVVRQRRVPDARHDAQRARRDDIQRRGHVRHGVVVRQQHGLLGGQPSEELHVRLQCHVVLPVLARGAALHVGAVGHCQQLHPVADAQDRLAKVEEALAELGGPLLRHGARAAADDDALEVRVLFEHRHRRVERQNLRFHLQLPHAAVNHFTELRPGIQNGNVLVRRLRSHLSVYKR</sequence>
<proteinExistence type="predicted"/>
<dbReference type="AlphaFoldDB" id="S9UP87"/>
<keyword evidence="2" id="KW-1185">Reference proteome</keyword>
<organism evidence="1 2">
    <name type="scientific">Strigomonas culicis</name>
    <dbReference type="NCBI Taxonomy" id="28005"/>
    <lineage>
        <taxon>Eukaryota</taxon>
        <taxon>Discoba</taxon>
        <taxon>Euglenozoa</taxon>
        <taxon>Kinetoplastea</taxon>
        <taxon>Metakinetoplastina</taxon>
        <taxon>Trypanosomatida</taxon>
        <taxon>Trypanosomatidae</taxon>
        <taxon>Strigomonadinae</taxon>
        <taxon>Strigomonas</taxon>
    </lineage>
</organism>
<dbReference type="EMBL" id="ATMH01002750">
    <property type="protein sequence ID" value="EPY32687.1"/>
    <property type="molecule type" value="Genomic_DNA"/>
</dbReference>
<reference evidence="1 2" key="1">
    <citation type="journal article" date="2013" name="PLoS ONE">
        <title>Predicting the Proteins of Angomonas deanei, Strigomonas culicis and Their Respective Endosymbionts Reveals New Aspects of the Trypanosomatidae Family.</title>
        <authorList>
            <person name="Motta M.C."/>
            <person name="Martins A.C."/>
            <person name="de Souza S.S."/>
            <person name="Catta-Preta C.M."/>
            <person name="Silva R."/>
            <person name="Klein C.C."/>
            <person name="de Almeida L.G."/>
            <person name="de Lima Cunha O."/>
            <person name="Ciapina L.P."/>
            <person name="Brocchi M."/>
            <person name="Colabardini A.C."/>
            <person name="de Araujo Lima B."/>
            <person name="Machado C.R."/>
            <person name="de Almeida Soares C.M."/>
            <person name="Probst C.M."/>
            <person name="de Menezes C.B."/>
            <person name="Thompson C.E."/>
            <person name="Bartholomeu D.C."/>
            <person name="Gradia D.F."/>
            <person name="Pavoni D.P."/>
            <person name="Grisard E.C."/>
            <person name="Fantinatti-Garboggini F."/>
            <person name="Marchini F.K."/>
            <person name="Rodrigues-Luiz G.F."/>
            <person name="Wagner G."/>
            <person name="Goldman G.H."/>
            <person name="Fietto J.L."/>
            <person name="Elias M.C."/>
            <person name="Goldman M.H."/>
            <person name="Sagot M.F."/>
            <person name="Pereira M."/>
            <person name="Stoco P.H."/>
            <person name="de Mendonca-Neto R.P."/>
            <person name="Teixeira S.M."/>
            <person name="Maciel T.E."/>
            <person name="de Oliveira Mendes T.A."/>
            <person name="Urmenyi T.P."/>
            <person name="de Souza W."/>
            <person name="Schenkman S."/>
            <person name="de Vasconcelos A.T."/>
        </authorList>
    </citation>
    <scope>NUCLEOTIDE SEQUENCE [LARGE SCALE GENOMIC DNA]</scope>
</reference>
<protein>
    <submittedName>
        <fullName evidence="1">Cytosine deaminase</fullName>
    </submittedName>
</protein>